<evidence type="ECO:0000313" key="2">
    <source>
        <dbReference type="EMBL" id="BET02717.1"/>
    </source>
</evidence>
<dbReference type="Proteomes" id="UP001307889">
    <property type="component" value="Chromosome 14"/>
</dbReference>
<reference evidence="2 3" key="1">
    <citation type="submission" date="2023-09" db="EMBL/GenBank/DDBJ databases">
        <title>Nesidiocoris tenuis whole genome shotgun sequence.</title>
        <authorList>
            <person name="Shibata T."/>
            <person name="Shimoda M."/>
            <person name="Kobayashi T."/>
            <person name="Uehara T."/>
        </authorList>
    </citation>
    <scope>NUCLEOTIDE SEQUENCE [LARGE SCALE GENOMIC DNA]</scope>
    <source>
        <strain evidence="2 3">Japan</strain>
    </source>
</reference>
<name>A0ABN7BEB9_9HEMI</name>
<dbReference type="EMBL" id="AP028922">
    <property type="protein sequence ID" value="BET02717.1"/>
    <property type="molecule type" value="Genomic_DNA"/>
</dbReference>
<accession>A0ABN7BEB9</accession>
<feature type="region of interest" description="Disordered" evidence="1">
    <location>
        <begin position="1"/>
        <end position="27"/>
    </location>
</feature>
<evidence type="ECO:0000313" key="3">
    <source>
        <dbReference type="Proteomes" id="UP001307889"/>
    </source>
</evidence>
<sequence length="71" mass="8482">MPGRRKDNGRYPYPYQLEPAGPPELGKSRERIQGLRERGKNWENNNDNGISPQKAAFYIWRKRFENKGYKR</sequence>
<organism evidence="2 3">
    <name type="scientific">Nesidiocoris tenuis</name>
    <dbReference type="NCBI Taxonomy" id="355587"/>
    <lineage>
        <taxon>Eukaryota</taxon>
        <taxon>Metazoa</taxon>
        <taxon>Ecdysozoa</taxon>
        <taxon>Arthropoda</taxon>
        <taxon>Hexapoda</taxon>
        <taxon>Insecta</taxon>
        <taxon>Pterygota</taxon>
        <taxon>Neoptera</taxon>
        <taxon>Paraneoptera</taxon>
        <taxon>Hemiptera</taxon>
        <taxon>Heteroptera</taxon>
        <taxon>Panheteroptera</taxon>
        <taxon>Cimicomorpha</taxon>
        <taxon>Miridae</taxon>
        <taxon>Dicyphina</taxon>
        <taxon>Nesidiocoris</taxon>
    </lineage>
</organism>
<keyword evidence="3" id="KW-1185">Reference proteome</keyword>
<gene>
    <name evidence="2" type="ORF">NTJ_15536</name>
</gene>
<proteinExistence type="predicted"/>
<evidence type="ECO:0000256" key="1">
    <source>
        <dbReference type="SAM" id="MobiDB-lite"/>
    </source>
</evidence>
<protein>
    <submittedName>
        <fullName evidence="2">Uncharacterized protein</fullName>
    </submittedName>
</protein>